<organism evidence="8 9">
    <name type="scientific">Flen virus</name>
    <dbReference type="NCBI Taxonomy" id="3070912"/>
    <lineage>
        <taxon>Viruses</taxon>
        <taxon>Riboviria</taxon>
        <taxon>Orthornavirae</taxon>
        <taxon>Negarnaviricota</taxon>
        <taxon>Polyploviricotina</taxon>
        <taxon>Bunyaviricetes</taxon>
        <taxon>Elliovirales</taxon>
        <taxon>Phasmaviridae</taxon>
        <taxon>Orthophasmavirus</taxon>
        <taxon>Orthophasmavirus sp. 'flenense'</taxon>
    </lineage>
</organism>
<dbReference type="PROSITE" id="PS50525">
    <property type="entry name" value="RDRP_SSRNA_NEG_SEG"/>
    <property type="match status" value="1"/>
</dbReference>
<proteinExistence type="predicted"/>
<accession>A0A5Q0V0G0</accession>
<evidence type="ECO:0000313" key="9">
    <source>
        <dbReference type="Proteomes" id="UP000888040"/>
    </source>
</evidence>
<evidence type="ECO:0000256" key="3">
    <source>
        <dbReference type="ARBA" id="ARBA00022679"/>
    </source>
</evidence>
<dbReference type="EC" id="2.7.7.48" evidence="1"/>
<evidence type="ECO:0000256" key="6">
    <source>
        <dbReference type="ARBA" id="ARBA00031012"/>
    </source>
</evidence>
<evidence type="ECO:0000256" key="5">
    <source>
        <dbReference type="ARBA" id="ARBA00030436"/>
    </source>
</evidence>
<evidence type="ECO:0000256" key="2">
    <source>
        <dbReference type="ARBA" id="ARBA00018602"/>
    </source>
</evidence>
<dbReference type="KEGG" id="vg:80557491"/>
<keyword evidence="3" id="KW-0808">Transferase</keyword>
<protein>
    <recommendedName>
        <fullName evidence="2">RNA-directed RNA polymerase L</fullName>
        <ecNumber evidence="1">2.7.7.48</ecNumber>
    </recommendedName>
    <alternativeName>
        <fullName evidence="4">Large structural protein</fullName>
    </alternativeName>
    <alternativeName>
        <fullName evidence="6">Replicase</fullName>
    </alternativeName>
    <alternativeName>
        <fullName evidence="5">Transcriptase</fullName>
    </alternativeName>
</protein>
<keyword evidence="8" id="KW-0696">RNA-directed RNA polymerase</keyword>
<dbReference type="InterPro" id="IPR007099">
    <property type="entry name" value="RNA-dir_pol_NSvirus"/>
</dbReference>
<feature type="domain" description="RdRp catalytic" evidence="7">
    <location>
        <begin position="982"/>
        <end position="1157"/>
    </location>
</feature>
<dbReference type="GeneID" id="80557491"/>
<sequence>MRMFSLEDSVGVLKDYIPLSERQDEVIQLTPVTRLSKITNEQRKRNSAYDKICEIGEEYMIEEEISAEKTFLNVHTLLEARHDLWYNALINNLSDEWLSMPPETKFPVFCEKMLGITDVPKILNLTPDIMLLSADGRTVFLGDVAVTRAKHIVDDKKTGKYDKLVKFIIEQTTRYCVVQHNMIIMESVENVETVMNYFKNIQRIISLDYHHELDVEITKSANTLISLMERNCREMGLYNELKEKIKYSRSETTSKVSDLMNKTIQDKKLDSYMPIRQEKELIAMIKNKVESLGGVNYYDTSSESIDQAFEDVLVDNEMTEEMQQDGTIKKVKKKVTLPKSTLKVCENSHSYVIKTGLELIEEYVQDISRADPCETRDYMLSLLPSQPQIKMMKLARDKKMKRQDIKKNANFTQSKVGGVYQYHRLKRITNTITVNFERSVTEGCKKLGRLNEKKAVTRLDPDSTDDFISFIDGAVKYYGETSAKPPIVDDSWNTNNRYEEDNTKQEKIMYDYVRSTNGAQTCHAMSALFDRITHMTAHMGTFDNIFTPPNSSFVAIMPSNHAPVTTSNCDMPFLFITRASVRDVIKHIEYEYKVKTPDYVYYISKLCRLNVRTISCWDNAGFRLVASATYLLTRSPSLEKIKGKVVGLLTFLTLDIHQKVSEYLDLLKYIGFMPFSDLHLLKFLIKDKCNLIMKTKMDVWIFNRIREFIKELSDKEKLDAYKPMLQTNNGMPTKESLGLYMRLPSFCDPSIRHDKPDEYIEEMNVLNTSRPKHLYGSQFSDVSTHNTVSWNIDFDNEVEKYGNWATDGRGDGDFPFDAKFCFSADAIHYATKELEQNITEGAGRIENRIVNGQYGEFMHNNCTLKGCTKEVEDRGKQSDIHTSSIASCFERYEKDGYVDDKARVLSIGQDFILSNRKMEFSMSEKDQRGSGRPIATPTLTTKACLMLIEKPEAELGRYMPNNILVAGKDKLKEQHQAYTLCVAEGIRMGLKKVYQLTEDQTKYSENDNTRKYLPYIQSNTLMPLNVRKVQIEALKKMTDRVHLVKRLPKSVTSDSKLMNECIDDETHLGVTARIGWPQGMLNNLSTSVHCAADYWILKAFRLAYPRNHRITAIGLVHSDDSWVTVCCNSLETFKLFSLFRTVAKKMFCLKLNEKKLWGGKYLGELVSHYNLNGHVHMSTGKVICNGMSNLTYQNWPIDVSNQISTLQQAYRAGARLSDLIMIYTLGKQQMIGAYQVNGLHRELLHHLPVELGGFPSGSVFRLAISGIHAHYSDVHKMMTMTSTDDELIDKKNKIVRIISSAVMISKSNRTPPSNAEKTDLKDDDYLSIEIPTKGEIFRGVKHIMPKSKKVAISIQIINKTCAKFESDGLALIITKPKTLAESIGHYGETAKSRQFELAAEKHNQSHRKLASSQAMQSAGKVMRLGSSVPMTFNEALESLLLLKVDPIDIDAAGRAMETDNEIVVACDTIVKTATLEKTTRSKGKVINRMPEIDNVYKTVSPLQDVLLTIIDKYCGTNYCTTYRSNKTSLDTLISDMNNIESRFSSYFSYFDSKTACKLIMQGKMSTIKERTWIQPKVSSESIPNFLEDLYGVTMHRDIIYRVRADRTYMTQKRIDKDTVHDIYTSIVMNDIYPGKIRIEQYNKKSIKDALHLVDNYSLDYNSSLKYAICQKLLNNNNDYLHDLISTEKFAYEWLQTQILGDDGKYRGDWKVRFMYADIVCTAECIANTIRLYVNKLSVPKLLKGMRLMTIKCFSNMIYEYDTGWWNSKLWGVSQYHDVNAHQYLCFYNPYDTQFKRAPSDKCLNVYVQSNNRLDNMTHFVKPNDYIFAEHFRIVKGVVRDVSGNDVSFRVANVFQDFGFINPNKVELITDWIDGFLNHDLIKYGVLEDVTLGRPLTISKQNTLEMLEQNVSLDMKSTLWKTFFNSYYYGKKLPRLDPTTIFEDKTIKKAEGITIDLVESDVKKVDQTCKQTDVESLESMSIDYVTSRLETSKKLNKTDSLIRTLCGHMYSHSPPEYHLDFIFGVMNSTDLYNWFKLVSEDDVLTMNNRIDEIMFVPYDRTLFYFIYGLKLDVTNTWNIMRDKMTQRKRDLRNVARLKDMVENLLKAFNSNYFDEPRDTPRRSVLDDLMDENQDVEDNVCEFEWDD</sequence>
<evidence type="ECO:0000313" key="8">
    <source>
        <dbReference type="EMBL" id="QGA87322.1"/>
    </source>
</evidence>
<dbReference type="RefSeq" id="YP_010840324.1">
    <property type="nucleotide sequence ID" value="NC_078615.1"/>
</dbReference>
<dbReference type="Proteomes" id="UP000888040">
    <property type="component" value="Genome"/>
</dbReference>
<dbReference type="EMBL" id="MN513376">
    <property type="protein sequence ID" value="QGA87322.1"/>
    <property type="molecule type" value="Genomic_RNA"/>
</dbReference>
<reference evidence="8" key="2">
    <citation type="submission" date="2019-09" db="EMBL/GenBank/DDBJ databases">
        <authorList>
            <person name="Ohlund P."/>
            <person name="Hayer J."/>
            <person name="Lunden H."/>
            <person name="Hesson J.C."/>
            <person name="Blomstrom A.-L."/>
        </authorList>
    </citation>
    <scope>NUCLEOTIDE SEQUENCE</scope>
    <source>
        <strain evidence="8">SW6</strain>
    </source>
</reference>
<evidence type="ECO:0000256" key="1">
    <source>
        <dbReference type="ARBA" id="ARBA00012494"/>
    </source>
</evidence>
<dbReference type="GO" id="GO:0003968">
    <property type="term" value="F:RNA-directed RNA polymerase activity"/>
    <property type="evidence" value="ECO:0007669"/>
    <property type="project" value="UniProtKB-KW"/>
</dbReference>
<dbReference type="GO" id="GO:0039694">
    <property type="term" value="P:viral RNA genome replication"/>
    <property type="evidence" value="ECO:0007669"/>
    <property type="project" value="InterPro"/>
</dbReference>
<reference evidence="8" key="1">
    <citation type="journal article" date="2019" name="Viruses">
        <title>Viromics Reveal a Number of Novel RNA Viruses in Swedish Mosquitoes.</title>
        <authorList>
            <person name="Oehlund P."/>
            <person name="Hayer J."/>
            <person name="Lunden H."/>
            <person name="Hesson J.C."/>
            <person name="Blomstroem A.-L."/>
        </authorList>
    </citation>
    <scope>NUCLEOTIDE SEQUENCE</scope>
    <source>
        <strain evidence="8">SW6</strain>
    </source>
</reference>
<evidence type="ECO:0000256" key="4">
    <source>
        <dbReference type="ARBA" id="ARBA00030285"/>
    </source>
</evidence>
<name>A0A5Q0V0G0_9VIRU</name>
<evidence type="ECO:0000259" key="7">
    <source>
        <dbReference type="PROSITE" id="PS50525"/>
    </source>
</evidence>
<keyword evidence="8" id="KW-0548">Nucleotidyltransferase</keyword>